<dbReference type="PROSITE" id="PS51257">
    <property type="entry name" value="PROKAR_LIPOPROTEIN"/>
    <property type="match status" value="1"/>
</dbReference>
<dbReference type="Gene3D" id="3.40.710.10">
    <property type="entry name" value="DD-peptidase/beta-lactamase superfamily"/>
    <property type="match status" value="1"/>
</dbReference>
<dbReference type="Proteomes" id="UP000030001">
    <property type="component" value="Unassembled WGS sequence"/>
</dbReference>
<gene>
    <name evidence="3" type="ORF">LX03_08150</name>
</gene>
<dbReference type="PANTHER" id="PTHR35333">
    <property type="entry name" value="BETA-LACTAMASE"/>
    <property type="match status" value="1"/>
</dbReference>
<organism evidence="3 4">
    <name type="scientific">Limosilactobacillus mucosae</name>
    <name type="common">Lactobacillus mucosae</name>
    <dbReference type="NCBI Taxonomy" id="97478"/>
    <lineage>
        <taxon>Bacteria</taxon>
        <taxon>Bacillati</taxon>
        <taxon>Bacillota</taxon>
        <taxon>Bacilli</taxon>
        <taxon>Lactobacillales</taxon>
        <taxon>Lactobacillaceae</taxon>
        <taxon>Limosilactobacillus</taxon>
    </lineage>
</organism>
<dbReference type="EMBL" id="JROC01000035">
    <property type="protein sequence ID" value="KGL66577.1"/>
    <property type="molecule type" value="Genomic_DNA"/>
</dbReference>
<proteinExistence type="predicted"/>
<protein>
    <submittedName>
        <fullName evidence="3">Penicillin-binding protein</fullName>
    </submittedName>
</protein>
<dbReference type="GO" id="GO:0046677">
    <property type="term" value="P:response to antibiotic"/>
    <property type="evidence" value="ECO:0007669"/>
    <property type="project" value="InterPro"/>
</dbReference>
<keyword evidence="1" id="KW-1133">Transmembrane helix</keyword>
<dbReference type="InterPro" id="IPR045155">
    <property type="entry name" value="Beta-lactam_cat"/>
</dbReference>
<dbReference type="SUPFAM" id="SSF56601">
    <property type="entry name" value="beta-lactamase/transpeptidase-like"/>
    <property type="match status" value="1"/>
</dbReference>
<dbReference type="GO" id="GO:0030655">
    <property type="term" value="P:beta-lactam antibiotic catabolic process"/>
    <property type="evidence" value="ECO:0007669"/>
    <property type="project" value="InterPro"/>
</dbReference>
<dbReference type="RefSeq" id="WP_034540708.1">
    <property type="nucleotide sequence ID" value="NZ_CBCRVQ010000005.1"/>
</dbReference>
<keyword evidence="1" id="KW-0812">Transmembrane</keyword>
<evidence type="ECO:0000256" key="1">
    <source>
        <dbReference type="SAM" id="Phobius"/>
    </source>
</evidence>
<comment type="caution">
    <text evidence="3">The sequence shown here is derived from an EMBL/GenBank/DDBJ whole genome shotgun (WGS) entry which is preliminary data.</text>
</comment>
<feature type="transmembrane region" description="Helical" evidence="1">
    <location>
        <begin position="20"/>
        <end position="43"/>
    </location>
</feature>
<name>A0A099YAY3_LIMMU</name>
<sequence length="306" mass="33443">MNQRPARKTQFKPNRRRRLFKWLTIILIFVALGCTAGLLIPGLNSSRNASVKLSSPLKIVQKVVSNSSSSTADSTNTQLQDAWKSTLQQADGHVAIAVYSNQTKKTYTASNAANHSYRMASTVKVSILVGLLMKQGTLNSSEQANAQAMIENSSNTAASALFVELGEKSGLQETFDKLGMTDSKAHEEWGLSTTTPSDQLKLLNAIFYSSNLLSTSQQSYVRNLMQNVESDQQWGISAGSTNFYLKNGWLDEDDGWIINSIGYIPGNNGASDSYTIAVYTDDNSSMQNGENTIEKLAKSTSKILNK</sequence>
<reference evidence="3 4" key="1">
    <citation type="submission" date="2014-09" db="EMBL/GenBank/DDBJ databases">
        <title>Lactobacillus mucosae CRL573 Genome Sequencing.</title>
        <authorList>
            <person name="Bleckwedel J."/>
            <person name="Teran L.C."/>
            <person name="Bonacina J."/>
            <person name="Saavedra L."/>
            <person name="Mozzi F.B."/>
            <person name="Raya R.R."/>
        </authorList>
    </citation>
    <scope>NUCLEOTIDE SEQUENCE [LARGE SCALE GENOMIC DNA]</scope>
    <source>
        <strain evidence="3 4">CRL573</strain>
    </source>
</reference>
<evidence type="ECO:0000259" key="2">
    <source>
        <dbReference type="Pfam" id="PF13354"/>
    </source>
</evidence>
<dbReference type="InterPro" id="IPR012338">
    <property type="entry name" value="Beta-lactam/transpept-like"/>
</dbReference>
<dbReference type="Pfam" id="PF13354">
    <property type="entry name" value="Beta-lactamase2"/>
    <property type="match status" value="1"/>
</dbReference>
<evidence type="ECO:0000313" key="3">
    <source>
        <dbReference type="EMBL" id="KGL66577.1"/>
    </source>
</evidence>
<dbReference type="AlphaFoldDB" id="A0A099YAY3"/>
<evidence type="ECO:0000313" key="4">
    <source>
        <dbReference type="Proteomes" id="UP000030001"/>
    </source>
</evidence>
<dbReference type="PANTHER" id="PTHR35333:SF3">
    <property type="entry name" value="BETA-LACTAMASE-TYPE TRANSPEPTIDASE FOLD CONTAINING PROTEIN"/>
    <property type="match status" value="1"/>
</dbReference>
<dbReference type="InterPro" id="IPR000871">
    <property type="entry name" value="Beta-lactam_class-A"/>
</dbReference>
<dbReference type="GO" id="GO:0008800">
    <property type="term" value="F:beta-lactamase activity"/>
    <property type="evidence" value="ECO:0007669"/>
    <property type="project" value="InterPro"/>
</dbReference>
<feature type="domain" description="Beta-lactamase class A catalytic" evidence="2">
    <location>
        <begin position="146"/>
        <end position="267"/>
    </location>
</feature>
<accession>A0A099YAY3</accession>
<keyword evidence="1" id="KW-0472">Membrane</keyword>